<protein>
    <submittedName>
        <fullName evidence="3">Aldo/keto reductase</fullName>
    </submittedName>
</protein>
<dbReference type="InterPro" id="IPR050523">
    <property type="entry name" value="AKR_Detox_Biosynth"/>
</dbReference>
<evidence type="ECO:0000256" key="1">
    <source>
        <dbReference type="ARBA" id="ARBA00023002"/>
    </source>
</evidence>
<dbReference type="InterPro" id="IPR023210">
    <property type="entry name" value="NADP_OxRdtase_dom"/>
</dbReference>
<dbReference type="SUPFAM" id="SSF51430">
    <property type="entry name" value="NAD(P)-linked oxidoreductase"/>
    <property type="match status" value="1"/>
</dbReference>
<feature type="domain" description="NADP-dependent oxidoreductase" evidence="2">
    <location>
        <begin position="16"/>
        <end position="315"/>
    </location>
</feature>
<dbReference type="PANTHER" id="PTHR43364">
    <property type="entry name" value="NADH-SPECIFIC METHYLGLYOXAL REDUCTASE-RELATED"/>
    <property type="match status" value="1"/>
</dbReference>
<keyword evidence="4" id="KW-1185">Reference proteome</keyword>
<evidence type="ECO:0000313" key="3">
    <source>
        <dbReference type="EMBL" id="MCR9037283.1"/>
    </source>
</evidence>
<reference evidence="3 4" key="1">
    <citation type="submission" date="2022-08" db="EMBL/GenBank/DDBJ databases">
        <title>Tractidigestivibacter montrealensis type strain KD21.</title>
        <authorList>
            <person name="Diop K."/>
            <person name="Richard C."/>
            <person name="Routy B."/>
        </authorList>
    </citation>
    <scope>NUCLEOTIDE SEQUENCE [LARGE SCALE GENOMIC DNA]</scope>
    <source>
        <strain evidence="3 4">KD21</strain>
    </source>
</reference>
<dbReference type="PANTHER" id="PTHR43364:SF4">
    <property type="entry name" value="NAD(P)-LINKED OXIDOREDUCTASE SUPERFAMILY PROTEIN"/>
    <property type="match status" value="1"/>
</dbReference>
<sequence length="325" mass="36402">MLYTDNEKCQATLSALGAGTWSLGGKNAYGLVYGQVEEDNAINALRVLIDNGVNVVDTAPVYGVHGASETIVGKALRDGYRDKVFLVTKFGNYNDAETGKRIINNSREDIMKEIDESLDRLETDHIDLYIMHYPDPVVPVSETMDALNEIKAQGKIKHIGVSNVDRRQLEECMEFAEIDAIQLPYSMVNRSAEDLLVWSHSHGLMTMAYGAMGAGILSGSYRELPHFSEKDIRYTFYPYFKEPMFSEIQRLLQDMDIIAERHECPLSHVALSWVAHKEFVTTSLVGSTNVNQARENARAYSLTLSEDEMAFLDASIKRNLDETGA</sequence>
<dbReference type="Proteomes" id="UP001204320">
    <property type="component" value="Unassembled WGS sequence"/>
</dbReference>
<comment type="caution">
    <text evidence="3">The sequence shown here is derived from an EMBL/GenBank/DDBJ whole genome shotgun (WGS) entry which is preliminary data.</text>
</comment>
<dbReference type="RefSeq" id="WP_258499685.1">
    <property type="nucleotide sequence ID" value="NZ_JANSKA010000008.1"/>
</dbReference>
<dbReference type="CDD" id="cd19084">
    <property type="entry name" value="AKR_AKR11B1-like"/>
    <property type="match status" value="1"/>
</dbReference>
<dbReference type="InterPro" id="IPR036812">
    <property type="entry name" value="NAD(P)_OxRdtase_dom_sf"/>
</dbReference>
<proteinExistence type="predicted"/>
<dbReference type="Gene3D" id="3.20.20.100">
    <property type="entry name" value="NADP-dependent oxidoreductase domain"/>
    <property type="match status" value="1"/>
</dbReference>
<gene>
    <name evidence="3" type="ORF">NVS32_10015</name>
</gene>
<evidence type="ECO:0000259" key="2">
    <source>
        <dbReference type="Pfam" id="PF00248"/>
    </source>
</evidence>
<evidence type="ECO:0000313" key="4">
    <source>
        <dbReference type="Proteomes" id="UP001204320"/>
    </source>
</evidence>
<organism evidence="3 4">
    <name type="scientific">Tractidigestivibacter montrealensis</name>
    <dbReference type="NCBI Taxonomy" id="2972466"/>
    <lineage>
        <taxon>Bacteria</taxon>
        <taxon>Bacillati</taxon>
        <taxon>Actinomycetota</taxon>
        <taxon>Coriobacteriia</taxon>
        <taxon>Coriobacteriales</taxon>
        <taxon>Atopobiaceae</taxon>
        <taxon>Tractidigestivibacter</taxon>
    </lineage>
</organism>
<dbReference type="Pfam" id="PF00248">
    <property type="entry name" value="Aldo_ket_red"/>
    <property type="match status" value="1"/>
</dbReference>
<accession>A0ABT1ZAN8</accession>
<name>A0ABT1ZAN8_9ACTN</name>
<keyword evidence="1" id="KW-0560">Oxidoreductase</keyword>
<dbReference type="EMBL" id="JANSKA010000008">
    <property type="protein sequence ID" value="MCR9037283.1"/>
    <property type="molecule type" value="Genomic_DNA"/>
</dbReference>